<keyword evidence="1" id="KW-0472">Membrane</keyword>
<dbReference type="EMBL" id="JBCGDP010000006">
    <property type="protein sequence ID" value="MEM0576515.1"/>
    <property type="molecule type" value="Genomic_DNA"/>
</dbReference>
<sequence>MQKRDFYTEIDDFLMDESFKLWVHNNQDNENWEEWTLENSKRAKLVEESRLWILALKTNVQKVTQEELQSALLSTWDKIEVKEEQKKNKTTFNIPHIKWTQLAASLLLFVFLGYSFYNLHLKNTASKNDNVLTKNIHDGIIVQINNSNKPQIIILSDKSSVLLQPNSKLSYPIHFTGNERKVYLSGEGFFEISKNPKKPFLVFANEIVTKVVGTSFRISAFENQPNIEVLVRTGKVKVKSQKNSTNKNEEITLLPNEAVRFTKKSATFDKVTDIIKDKSLFQSSTNIEQLSFEFNDIPVTQIFNTIEQAYQVKIDYPKQKLKDCFLTTSLSDEPLLEKLKIICNALGKNTSYEMNENQIIITTDGCN</sequence>
<evidence type="ECO:0000313" key="5">
    <source>
        <dbReference type="Proteomes" id="UP001468798"/>
    </source>
</evidence>
<proteinExistence type="predicted"/>
<dbReference type="Proteomes" id="UP001468798">
    <property type="component" value="Unassembled WGS sequence"/>
</dbReference>
<evidence type="ECO:0000259" key="3">
    <source>
        <dbReference type="Pfam" id="PF16344"/>
    </source>
</evidence>
<reference evidence="4 5" key="1">
    <citation type="submission" date="2024-03" db="EMBL/GenBank/DDBJ databases">
        <title>Two novel species of the genus Flavobacterium exhibiting potentially degradation of complex polysaccharides.</title>
        <authorList>
            <person name="Lian X."/>
        </authorList>
    </citation>
    <scope>NUCLEOTIDE SEQUENCE [LARGE SCALE GENOMIC DNA]</scope>
    <source>
        <strain evidence="4 5">N6</strain>
    </source>
</reference>
<comment type="caution">
    <text evidence="4">The sequence shown here is derived from an EMBL/GenBank/DDBJ whole genome shotgun (WGS) entry which is preliminary data.</text>
</comment>
<dbReference type="Gene3D" id="3.55.50.30">
    <property type="match status" value="1"/>
</dbReference>
<name>A0ABU9NMK3_9FLAO</name>
<dbReference type="PANTHER" id="PTHR30273">
    <property type="entry name" value="PERIPLASMIC SIGNAL SENSOR AND SIGMA FACTOR ACTIVATOR FECR-RELATED"/>
    <property type="match status" value="1"/>
</dbReference>
<dbReference type="RefSeq" id="WP_342691518.1">
    <property type="nucleotide sequence ID" value="NZ_JBCGDP010000006.1"/>
</dbReference>
<keyword evidence="1" id="KW-1133">Transmembrane helix</keyword>
<dbReference type="Pfam" id="PF04773">
    <property type="entry name" value="FecR"/>
    <property type="match status" value="1"/>
</dbReference>
<evidence type="ECO:0000256" key="1">
    <source>
        <dbReference type="SAM" id="Phobius"/>
    </source>
</evidence>
<keyword evidence="5" id="KW-1185">Reference proteome</keyword>
<organism evidence="4 5">
    <name type="scientific">Flavobacterium polysaccharolyticum</name>
    <dbReference type="NCBI Taxonomy" id="3133148"/>
    <lineage>
        <taxon>Bacteria</taxon>
        <taxon>Pseudomonadati</taxon>
        <taxon>Bacteroidota</taxon>
        <taxon>Flavobacteriia</taxon>
        <taxon>Flavobacteriales</taxon>
        <taxon>Flavobacteriaceae</taxon>
        <taxon>Flavobacterium</taxon>
    </lineage>
</organism>
<protein>
    <submittedName>
        <fullName evidence="4">FecR family protein</fullName>
    </submittedName>
</protein>
<keyword evidence="1" id="KW-0812">Transmembrane</keyword>
<evidence type="ECO:0000313" key="4">
    <source>
        <dbReference type="EMBL" id="MEM0576515.1"/>
    </source>
</evidence>
<feature type="domain" description="FecR protein" evidence="2">
    <location>
        <begin position="153"/>
        <end position="237"/>
    </location>
</feature>
<dbReference type="InterPro" id="IPR012373">
    <property type="entry name" value="Ferrdict_sens_TM"/>
</dbReference>
<feature type="transmembrane region" description="Helical" evidence="1">
    <location>
        <begin position="99"/>
        <end position="117"/>
    </location>
</feature>
<dbReference type="InterPro" id="IPR032508">
    <property type="entry name" value="FecR_C"/>
</dbReference>
<dbReference type="InterPro" id="IPR006860">
    <property type="entry name" value="FecR"/>
</dbReference>
<accession>A0ABU9NMK3</accession>
<dbReference type="PIRSF" id="PIRSF018266">
    <property type="entry name" value="FecR"/>
    <property type="match status" value="1"/>
</dbReference>
<dbReference type="PANTHER" id="PTHR30273:SF2">
    <property type="entry name" value="PROTEIN FECR"/>
    <property type="match status" value="1"/>
</dbReference>
<gene>
    <name evidence="4" type="ORF">WFZ86_08395</name>
</gene>
<dbReference type="Gene3D" id="2.60.120.1440">
    <property type="match status" value="1"/>
</dbReference>
<feature type="domain" description="Protein FecR C-terminal" evidence="3">
    <location>
        <begin position="292"/>
        <end position="361"/>
    </location>
</feature>
<evidence type="ECO:0000259" key="2">
    <source>
        <dbReference type="Pfam" id="PF04773"/>
    </source>
</evidence>
<dbReference type="Pfam" id="PF16344">
    <property type="entry name" value="FecR_C"/>
    <property type="match status" value="1"/>
</dbReference>